<feature type="region of interest" description="Disordered" evidence="1">
    <location>
        <begin position="1"/>
        <end position="22"/>
    </location>
</feature>
<sequence>MTIQESNAGAKGKTDIMQTNVKGDWQGGEMKSKYSLKYGEGASVTNSLFAGTRILATKGFKGGIDYNSSTGKTTFKFKGWLNAAGAYNSTAGTKGYQQNVQSMYENSKKPNPQDY</sequence>
<gene>
    <name evidence="2" type="ORF">ACFONJ_13070</name>
</gene>
<evidence type="ECO:0000313" key="2">
    <source>
        <dbReference type="EMBL" id="MFC3756904.1"/>
    </source>
</evidence>
<dbReference type="RefSeq" id="WP_290297742.1">
    <property type="nucleotide sequence ID" value="NZ_JAUFQR010000001.1"/>
</dbReference>
<keyword evidence="3" id="KW-1185">Reference proteome</keyword>
<organism evidence="2 3">
    <name type="scientific">Chryseobacterium tructae</name>
    <dbReference type="NCBI Taxonomy" id="1037380"/>
    <lineage>
        <taxon>Bacteria</taxon>
        <taxon>Pseudomonadati</taxon>
        <taxon>Bacteroidota</taxon>
        <taxon>Flavobacteriia</taxon>
        <taxon>Flavobacteriales</taxon>
        <taxon>Weeksellaceae</taxon>
        <taxon>Chryseobacterium group</taxon>
        <taxon>Chryseobacterium</taxon>
    </lineage>
</organism>
<accession>A0ABV7XWG1</accession>
<reference evidence="3" key="1">
    <citation type="journal article" date="2019" name="Int. J. Syst. Evol. Microbiol.">
        <title>The Global Catalogue of Microorganisms (GCM) 10K type strain sequencing project: providing services to taxonomists for standard genome sequencing and annotation.</title>
        <authorList>
            <consortium name="The Broad Institute Genomics Platform"/>
            <consortium name="The Broad Institute Genome Sequencing Center for Infectious Disease"/>
            <person name="Wu L."/>
            <person name="Ma J."/>
        </authorList>
    </citation>
    <scope>NUCLEOTIDE SEQUENCE [LARGE SCALE GENOMIC DNA]</scope>
    <source>
        <strain evidence="3">CECT 7798</strain>
    </source>
</reference>
<comment type="caution">
    <text evidence="2">The sequence shown here is derived from an EMBL/GenBank/DDBJ whole genome shotgun (WGS) entry which is preliminary data.</text>
</comment>
<dbReference type="EMBL" id="JBHRYO010000002">
    <property type="protein sequence ID" value="MFC3756904.1"/>
    <property type="molecule type" value="Genomic_DNA"/>
</dbReference>
<proteinExistence type="predicted"/>
<name>A0ABV7XWG1_9FLAO</name>
<dbReference type="Proteomes" id="UP001595735">
    <property type="component" value="Unassembled WGS sequence"/>
</dbReference>
<evidence type="ECO:0000313" key="3">
    <source>
        <dbReference type="Proteomes" id="UP001595735"/>
    </source>
</evidence>
<evidence type="ECO:0000256" key="1">
    <source>
        <dbReference type="SAM" id="MobiDB-lite"/>
    </source>
</evidence>
<protein>
    <submittedName>
        <fullName evidence="2">Uncharacterized protein</fullName>
    </submittedName>
</protein>